<organism evidence="2">
    <name type="scientific">viral metagenome</name>
    <dbReference type="NCBI Taxonomy" id="1070528"/>
    <lineage>
        <taxon>unclassified sequences</taxon>
        <taxon>metagenomes</taxon>
        <taxon>organismal metagenomes</taxon>
    </lineage>
</organism>
<gene>
    <name evidence="2" type="ORF">MM415A00479_0022</name>
    <name evidence="1" type="ORF">MM415B01443_0015</name>
    <name evidence="3" type="ORF">TM448B01123_0013</name>
</gene>
<evidence type="ECO:0000313" key="2">
    <source>
        <dbReference type="EMBL" id="QJA81863.1"/>
    </source>
</evidence>
<sequence length="59" mass="6426">MKTIITLFSLLILAGCLSGDRYYYIHNHVSENSALEQTIKVDAVATHPITVDADLPVGP</sequence>
<evidence type="ECO:0000313" key="1">
    <source>
        <dbReference type="EMBL" id="QJA58519.1"/>
    </source>
</evidence>
<reference evidence="2" key="1">
    <citation type="submission" date="2020-03" db="EMBL/GenBank/DDBJ databases">
        <title>The deep terrestrial virosphere.</title>
        <authorList>
            <person name="Holmfeldt K."/>
            <person name="Nilsson E."/>
            <person name="Simone D."/>
            <person name="Lopez-Fernandez M."/>
            <person name="Wu X."/>
            <person name="de Brujin I."/>
            <person name="Lundin D."/>
            <person name="Andersson A."/>
            <person name="Bertilsson S."/>
            <person name="Dopson M."/>
        </authorList>
    </citation>
    <scope>NUCLEOTIDE SEQUENCE</scope>
    <source>
        <strain evidence="2">MM415A00479</strain>
        <strain evidence="1">MM415B01443</strain>
        <strain evidence="3">TM448B01123</strain>
    </source>
</reference>
<accession>A0A6M3KIM9</accession>
<dbReference type="EMBL" id="MT142472">
    <property type="protein sequence ID" value="QJA81863.1"/>
    <property type="molecule type" value="Genomic_DNA"/>
</dbReference>
<dbReference type="PROSITE" id="PS51257">
    <property type="entry name" value="PROKAR_LIPOPROTEIN"/>
    <property type="match status" value="1"/>
</dbReference>
<dbReference type="EMBL" id="MT144707">
    <property type="protein sequence ID" value="QJH97927.1"/>
    <property type="molecule type" value="Genomic_DNA"/>
</dbReference>
<proteinExistence type="predicted"/>
<dbReference type="EMBL" id="MT141327">
    <property type="protein sequence ID" value="QJA58519.1"/>
    <property type="molecule type" value="Genomic_DNA"/>
</dbReference>
<evidence type="ECO:0000313" key="3">
    <source>
        <dbReference type="EMBL" id="QJH97927.1"/>
    </source>
</evidence>
<protein>
    <recommendedName>
        <fullName evidence="4">Lipoprotein</fullName>
    </recommendedName>
</protein>
<evidence type="ECO:0008006" key="4">
    <source>
        <dbReference type="Google" id="ProtNLM"/>
    </source>
</evidence>
<name>A0A6M3KIM9_9ZZZZ</name>
<dbReference type="AlphaFoldDB" id="A0A6M3KIM9"/>